<comment type="similarity">
    <text evidence="1">Belongs to the ATP-dependent AMP-binding enzyme family.</text>
</comment>
<evidence type="ECO:0000313" key="4">
    <source>
        <dbReference type="EMBL" id="SCZ80131.1"/>
    </source>
</evidence>
<reference evidence="4 5" key="1">
    <citation type="submission" date="2016-10" db="EMBL/GenBank/DDBJ databases">
        <authorList>
            <person name="de Groot N.N."/>
        </authorList>
    </citation>
    <scope>NUCLEOTIDE SEQUENCE [LARGE SCALE GENOMIC DNA]</scope>
    <source>
        <strain evidence="4 5">DSM 10317</strain>
    </source>
</reference>
<dbReference type="Proteomes" id="UP000199428">
    <property type="component" value="Unassembled WGS sequence"/>
</dbReference>
<dbReference type="GO" id="GO:0031956">
    <property type="term" value="F:medium-chain fatty acid-CoA ligase activity"/>
    <property type="evidence" value="ECO:0007669"/>
    <property type="project" value="TreeGrafter"/>
</dbReference>
<dbReference type="InterPro" id="IPR042099">
    <property type="entry name" value="ANL_N_sf"/>
</dbReference>
<dbReference type="GO" id="GO:0006631">
    <property type="term" value="P:fatty acid metabolic process"/>
    <property type="evidence" value="ECO:0007669"/>
    <property type="project" value="TreeGrafter"/>
</dbReference>
<feature type="domain" description="AMP-dependent synthetase/ligase" evidence="3">
    <location>
        <begin position="16"/>
        <end position="344"/>
    </location>
</feature>
<sequence length="484" mass="54814">MFSYLATLEKYSSECAFKFLDDEKTFEVSYEQYLKDIKTCASRLEKNLGNLKGKHVGLIGLNSYEYVVIMAALIFSRAVFVPLNYRETYENLDFAVRNSKLDCIVTDDPENHTLGKDVKYLGFDVALKGEAEEKDLTDFTEEEVNNLMMIVYTSGTTSLSKGVALSAGNLFQEERIALPEKYTNGYRAVPGVKVYTNFPLYHVGGLLTWLSWSEHGCTLVQSVNPQNILSDLEKEKIDIAFVIPATIKLWLKTIHRGHIERLGGVKLALTAGAPVSVDDVKELSANNIDFGQYYGMTETGGNVTYNFDMANHISSVGRPYDDADVRIVDDEIVIRHWGNMLGYYENEEETQKIIRDGVIYTGDLGYMDDDGYLYITGRKKNLIILSSGENVSPEELERLLYECKSVKECKAFESNDRIAVEIYAEEEAQDNIREYITELNKTLPIYKRIYGIEFTTKELEKTASGKIKRIDTVALQQNEKKLGS</sequence>
<dbReference type="PROSITE" id="PS00455">
    <property type="entry name" value="AMP_BINDING"/>
    <property type="match status" value="1"/>
</dbReference>
<gene>
    <name evidence="4" type="ORF">SAMN02910350_02135</name>
</gene>
<evidence type="ECO:0000259" key="3">
    <source>
        <dbReference type="Pfam" id="PF00501"/>
    </source>
</evidence>
<protein>
    <submittedName>
        <fullName evidence="4">Long-chain acyl-CoA synthetase</fullName>
    </submittedName>
</protein>
<dbReference type="InterPro" id="IPR045851">
    <property type="entry name" value="AMP-bd_C_sf"/>
</dbReference>
<dbReference type="InterPro" id="IPR000873">
    <property type="entry name" value="AMP-dep_synth/lig_dom"/>
</dbReference>
<dbReference type="RefSeq" id="WP_090163354.1">
    <property type="nucleotide sequence ID" value="NZ_FMWK01000012.1"/>
</dbReference>
<dbReference type="CDD" id="cd04433">
    <property type="entry name" value="AFD_class_I"/>
    <property type="match status" value="1"/>
</dbReference>
<evidence type="ECO:0000256" key="1">
    <source>
        <dbReference type="ARBA" id="ARBA00006432"/>
    </source>
</evidence>
<dbReference type="AlphaFoldDB" id="A0A1G5S303"/>
<dbReference type="InterPro" id="IPR020845">
    <property type="entry name" value="AMP-binding_CS"/>
</dbReference>
<dbReference type="PANTHER" id="PTHR43201">
    <property type="entry name" value="ACYL-COA SYNTHETASE"/>
    <property type="match status" value="1"/>
</dbReference>
<dbReference type="Gene3D" id="3.30.300.30">
    <property type="match status" value="1"/>
</dbReference>
<dbReference type="EMBL" id="FMWK01000012">
    <property type="protein sequence ID" value="SCZ80131.1"/>
    <property type="molecule type" value="Genomic_DNA"/>
</dbReference>
<dbReference type="SUPFAM" id="SSF56801">
    <property type="entry name" value="Acetyl-CoA synthetase-like"/>
    <property type="match status" value="1"/>
</dbReference>
<evidence type="ECO:0000313" key="5">
    <source>
        <dbReference type="Proteomes" id="UP000199428"/>
    </source>
</evidence>
<dbReference type="Pfam" id="PF00501">
    <property type="entry name" value="AMP-binding"/>
    <property type="match status" value="1"/>
</dbReference>
<organism evidence="4 5">
    <name type="scientific">Pseudobutyrivibrio xylanivorans</name>
    <dbReference type="NCBI Taxonomy" id="185007"/>
    <lineage>
        <taxon>Bacteria</taxon>
        <taxon>Bacillati</taxon>
        <taxon>Bacillota</taxon>
        <taxon>Clostridia</taxon>
        <taxon>Lachnospirales</taxon>
        <taxon>Lachnospiraceae</taxon>
        <taxon>Pseudobutyrivibrio</taxon>
    </lineage>
</organism>
<name>A0A1G5S303_PSEXY</name>
<keyword evidence="2" id="KW-0436">Ligase</keyword>
<accession>A0A1G5S303</accession>
<dbReference type="PANTHER" id="PTHR43201:SF5">
    <property type="entry name" value="MEDIUM-CHAIN ACYL-COA LIGASE ACSF2, MITOCHONDRIAL"/>
    <property type="match status" value="1"/>
</dbReference>
<dbReference type="Gene3D" id="3.40.50.12780">
    <property type="entry name" value="N-terminal domain of ligase-like"/>
    <property type="match status" value="1"/>
</dbReference>
<evidence type="ECO:0000256" key="2">
    <source>
        <dbReference type="ARBA" id="ARBA00022598"/>
    </source>
</evidence>
<proteinExistence type="inferred from homology"/>